<dbReference type="VEuPathDB" id="VectorBase:HLOH_058198"/>
<gene>
    <name evidence="1" type="ORF">HPB48_011330</name>
</gene>
<comment type="caution">
    <text evidence="1">The sequence shown here is derived from an EMBL/GenBank/DDBJ whole genome shotgun (WGS) entry which is preliminary data.</text>
</comment>
<dbReference type="EMBL" id="JABSTR010000011">
    <property type="protein sequence ID" value="KAH9382513.1"/>
    <property type="molecule type" value="Genomic_DNA"/>
</dbReference>
<dbReference type="OrthoDB" id="6495899at2759"/>
<reference evidence="1 2" key="1">
    <citation type="journal article" date="2020" name="Cell">
        <title>Large-Scale Comparative Analyses of Tick Genomes Elucidate Their Genetic Diversity and Vector Capacities.</title>
        <authorList>
            <consortium name="Tick Genome and Microbiome Consortium (TIGMIC)"/>
            <person name="Jia N."/>
            <person name="Wang J."/>
            <person name="Shi W."/>
            <person name="Du L."/>
            <person name="Sun Y."/>
            <person name="Zhan W."/>
            <person name="Jiang J.F."/>
            <person name="Wang Q."/>
            <person name="Zhang B."/>
            <person name="Ji P."/>
            <person name="Bell-Sakyi L."/>
            <person name="Cui X.M."/>
            <person name="Yuan T.T."/>
            <person name="Jiang B.G."/>
            <person name="Yang W.F."/>
            <person name="Lam T.T."/>
            <person name="Chang Q.C."/>
            <person name="Ding S.J."/>
            <person name="Wang X.J."/>
            <person name="Zhu J.G."/>
            <person name="Ruan X.D."/>
            <person name="Zhao L."/>
            <person name="Wei J.T."/>
            <person name="Ye R.Z."/>
            <person name="Que T.C."/>
            <person name="Du C.H."/>
            <person name="Zhou Y.H."/>
            <person name="Cheng J.X."/>
            <person name="Dai P.F."/>
            <person name="Guo W.B."/>
            <person name="Han X.H."/>
            <person name="Huang E.J."/>
            <person name="Li L.F."/>
            <person name="Wei W."/>
            <person name="Gao Y.C."/>
            <person name="Liu J.Z."/>
            <person name="Shao H.Z."/>
            <person name="Wang X."/>
            <person name="Wang C.C."/>
            <person name="Yang T.C."/>
            <person name="Huo Q.B."/>
            <person name="Li W."/>
            <person name="Chen H.Y."/>
            <person name="Chen S.E."/>
            <person name="Zhou L.G."/>
            <person name="Ni X.B."/>
            <person name="Tian J.H."/>
            <person name="Sheng Y."/>
            <person name="Liu T."/>
            <person name="Pan Y.S."/>
            <person name="Xia L.Y."/>
            <person name="Li J."/>
            <person name="Zhao F."/>
            <person name="Cao W.C."/>
        </authorList>
    </citation>
    <scope>NUCLEOTIDE SEQUENCE [LARGE SCALE GENOMIC DNA]</scope>
    <source>
        <strain evidence="1">HaeL-2018</strain>
    </source>
</reference>
<accession>A0A9J6H671</accession>
<name>A0A9J6H671_HAELO</name>
<organism evidence="1 2">
    <name type="scientific">Haemaphysalis longicornis</name>
    <name type="common">Bush tick</name>
    <dbReference type="NCBI Taxonomy" id="44386"/>
    <lineage>
        <taxon>Eukaryota</taxon>
        <taxon>Metazoa</taxon>
        <taxon>Ecdysozoa</taxon>
        <taxon>Arthropoda</taxon>
        <taxon>Chelicerata</taxon>
        <taxon>Arachnida</taxon>
        <taxon>Acari</taxon>
        <taxon>Parasitiformes</taxon>
        <taxon>Ixodida</taxon>
        <taxon>Ixodoidea</taxon>
        <taxon>Ixodidae</taxon>
        <taxon>Haemaphysalinae</taxon>
        <taxon>Haemaphysalis</taxon>
    </lineage>
</organism>
<sequence length="219" mass="24416">MEARINEAVNVNCDVIADPDDGLRYFWIAEDGAGHRRRKLGAVSGEIEDDEAGNDRVREGSSSRLEVMVDAYLFQATLYCWAKNAVGTQREPCRYKFTLRRERASGLKCSFGNYTESSFSLTCTSTPIGSSGSDVRGPLVPRLRFELFDAGAGNRSERGFWTLADAREPYLITGLKPATDYLVVARQEWAETPFSAYVRTLAPAQTLRRNRGEEGSVPR</sequence>
<evidence type="ECO:0000313" key="1">
    <source>
        <dbReference type="EMBL" id="KAH9382513.1"/>
    </source>
</evidence>
<protein>
    <submittedName>
        <fullName evidence="1">Uncharacterized protein</fullName>
    </submittedName>
</protein>
<proteinExistence type="predicted"/>
<evidence type="ECO:0000313" key="2">
    <source>
        <dbReference type="Proteomes" id="UP000821853"/>
    </source>
</evidence>
<dbReference type="AlphaFoldDB" id="A0A9J6H671"/>
<dbReference type="Proteomes" id="UP000821853">
    <property type="component" value="Chromosome 9"/>
</dbReference>
<keyword evidence="2" id="KW-1185">Reference proteome</keyword>